<dbReference type="RefSeq" id="WP_150901979.1">
    <property type="nucleotide sequence ID" value="NZ_VTWT01000001.1"/>
</dbReference>
<evidence type="ECO:0000313" key="2">
    <source>
        <dbReference type="EMBL" id="KAA9345836.1"/>
    </source>
</evidence>
<evidence type="ECO:0008006" key="4">
    <source>
        <dbReference type="Google" id="ProtNLM"/>
    </source>
</evidence>
<reference evidence="2 3" key="1">
    <citation type="submission" date="2019-09" db="EMBL/GenBank/DDBJ databases">
        <title>Genome sequence of Adhaeribacter sp. M2.</title>
        <authorList>
            <person name="Srinivasan S."/>
        </authorList>
    </citation>
    <scope>NUCLEOTIDE SEQUENCE [LARGE SCALE GENOMIC DNA]</scope>
    <source>
        <strain evidence="2 3">M2</strain>
    </source>
</reference>
<evidence type="ECO:0000256" key="1">
    <source>
        <dbReference type="SAM" id="SignalP"/>
    </source>
</evidence>
<organism evidence="2 3">
    <name type="scientific">Adhaeribacter soli</name>
    <dbReference type="NCBI Taxonomy" id="2607655"/>
    <lineage>
        <taxon>Bacteria</taxon>
        <taxon>Pseudomonadati</taxon>
        <taxon>Bacteroidota</taxon>
        <taxon>Cytophagia</taxon>
        <taxon>Cytophagales</taxon>
        <taxon>Hymenobacteraceae</taxon>
        <taxon>Adhaeribacter</taxon>
    </lineage>
</organism>
<evidence type="ECO:0000313" key="3">
    <source>
        <dbReference type="Proteomes" id="UP000326570"/>
    </source>
</evidence>
<proteinExistence type="predicted"/>
<accession>A0A5N1J4K3</accession>
<comment type="caution">
    <text evidence="2">The sequence shown here is derived from an EMBL/GenBank/DDBJ whole genome shotgun (WGS) entry which is preliminary data.</text>
</comment>
<feature type="chain" id="PRO_5024965944" description="Collagen-like protein" evidence="1">
    <location>
        <begin position="21"/>
        <end position="167"/>
    </location>
</feature>
<feature type="signal peptide" evidence="1">
    <location>
        <begin position="1"/>
        <end position="20"/>
    </location>
</feature>
<keyword evidence="1" id="KW-0732">Signal</keyword>
<sequence>MKKLFYLFFLLAFTSCTINESDTPGPIGPPGPAGAPGHTNVVSTEPILLRNWTYNTQYRWFAADVNVPELTPDIVDAGLVMVYQQINGGQHPVWIPLPDTYGNVTTNYEFYDGGITIYTFNVDNTIPLAPGEKVIRIVVIPPGLKKANPNTNWHNFQEAKAVLKLAD</sequence>
<dbReference type="AlphaFoldDB" id="A0A5N1J4K3"/>
<name>A0A5N1J4K3_9BACT</name>
<keyword evidence="3" id="KW-1185">Reference proteome</keyword>
<protein>
    <recommendedName>
        <fullName evidence="4">Collagen-like protein</fullName>
    </recommendedName>
</protein>
<dbReference type="PROSITE" id="PS51257">
    <property type="entry name" value="PROKAR_LIPOPROTEIN"/>
    <property type="match status" value="1"/>
</dbReference>
<dbReference type="Proteomes" id="UP000326570">
    <property type="component" value="Unassembled WGS sequence"/>
</dbReference>
<gene>
    <name evidence="2" type="ORF">F0P94_01770</name>
</gene>
<dbReference type="EMBL" id="VTWT01000001">
    <property type="protein sequence ID" value="KAA9345836.1"/>
    <property type="molecule type" value="Genomic_DNA"/>
</dbReference>